<organism evidence="1 2">
    <name type="scientific">Liparis tanakae</name>
    <name type="common">Tanaka's snailfish</name>
    <dbReference type="NCBI Taxonomy" id="230148"/>
    <lineage>
        <taxon>Eukaryota</taxon>
        <taxon>Metazoa</taxon>
        <taxon>Chordata</taxon>
        <taxon>Craniata</taxon>
        <taxon>Vertebrata</taxon>
        <taxon>Euteleostomi</taxon>
        <taxon>Actinopterygii</taxon>
        <taxon>Neopterygii</taxon>
        <taxon>Teleostei</taxon>
        <taxon>Neoteleostei</taxon>
        <taxon>Acanthomorphata</taxon>
        <taxon>Eupercaria</taxon>
        <taxon>Perciformes</taxon>
        <taxon>Cottioidei</taxon>
        <taxon>Cottales</taxon>
        <taxon>Liparidae</taxon>
        <taxon>Liparis</taxon>
    </lineage>
</organism>
<reference evidence="1 2" key="1">
    <citation type="submission" date="2019-03" db="EMBL/GenBank/DDBJ databases">
        <title>First draft genome of Liparis tanakae, snailfish: a comprehensive survey of snailfish specific genes.</title>
        <authorList>
            <person name="Kim W."/>
            <person name="Song I."/>
            <person name="Jeong J.-H."/>
            <person name="Kim D."/>
            <person name="Kim S."/>
            <person name="Ryu S."/>
            <person name="Song J.Y."/>
            <person name="Lee S.K."/>
        </authorList>
    </citation>
    <scope>NUCLEOTIDE SEQUENCE [LARGE SCALE GENOMIC DNA]</scope>
    <source>
        <tissue evidence="1">Muscle</tissue>
    </source>
</reference>
<dbReference type="AlphaFoldDB" id="A0A4Z2I9Q3"/>
<proteinExistence type="predicted"/>
<comment type="caution">
    <text evidence="1">The sequence shown here is derived from an EMBL/GenBank/DDBJ whole genome shotgun (WGS) entry which is preliminary data.</text>
</comment>
<sequence>MERGPDLNPLPVLILGRKPVLYVRLGRRQMQTCDPVRIGYVSLHLMMVIMWCGEAEQLAYPTLPQGVVNDRYIKTGFAFSMQSCFCSGFPP</sequence>
<keyword evidence="2" id="KW-1185">Reference proteome</keyword>
<protein>
    <submittedName>
        <fullName evidence="1">Uncharacterized protein</fullName>
    </submittedName>
</protein>
<evidence type="ECO:0000313" key="2">
    <source>
        <dbReference type="Proteomes" id="UP000314294"/>
    </source>
</evidence>
<dbReference type="EMBL" id="SRLO01000111">
    <property type="protein sequence ID" value="TNN74698.1"/>
    <property type="molecule type" value="Genomic_DNA"/>
</dbReference>
<evidence type="ECO:0000313" key="1">
    <source>
        <dbReference type="EMBL" id="TNN74698.1"/>
    </source>
</evidence>
<name>A0A4Z2I9Q3_9TELE</name>
<dbReference type="Proteomes" id="UP000314294">
    <property type="component" value="Unassembled WGS sequence"/>
</dbReference>
<accession>A0A4Z2I9Q3</accession>
<gene>
    <name evidence="1" type="ORF">EYF80_015016</name>
</gene>